<evidence type="ECO:0000256" key="2">
    <source>
        <dbReference type="ARBA" id="ARBA00022485"/>
    </source>
</evidence>
<dbReference type="GO" id="GO:0003824">
    <property type="term" value="F:catalytic activity"/>
    <property type="evidence" value="ECO:0007669"/>
    <property type="project" value="InterPro"/>
</dbReference>
<protein>
    <submittedName>
        <fullName evidence="8">Anaerobic ribonucleoside-triphosphate reductase activating protein</fullName>
    </submittedName>
</protein>
<evidence type="ECO:0000259" key="7">
    <source>
        <dbReference type="PROSITE" id="PS51918"/>
    </source>
</evidence>
<dbReference type="EMBL" id="PEZT01000028">
    <property type="protein sequence ID" value="PIS08824.1"/>
    <property type="molecule type" value="Genomic_DNA"/>
</dbReference>
<accession>A0A2H0W824</accession>
<keyword evidence="4" id="KW-0479">Metal-binding</keyword>
<reference evidence="9" key="1">
    <citation type="submission" date="2017-09" db="EMBL/GenBank/DDBJ databases">
        <title>Depth-based differentiation of microbial function through sediment-hosted aquifers and enrichment of novel symbionts in the deep terrestrial subsurface.</title>
        <authorList>
            <person name="Probst A.J."/>
            <person name="Ladd B."/>
            <person name="Jarett J.K."/>
            <person name="Geller-Mcgrath D.E."/>
            <person name="Sieber C.M.K."/>
            <person name="Emerson J.B."/>
            <person name="Anantharaman K."/>
            <person name="Thomas B.C."/>
            <person name="Malmstrom R."/>
            <person name="Stieglmeier M."/>
            <person name="Klingl A."/>
            <person name="Woyke T."/>
            <person name="Ryan C.M."/>
            <person name="Banfield J.F."/>
        </authorList>
    </citation>
    <scope>NUCLEOTIDE SEQUENCE [LARGE SCALE GENOMIC DNA]</scope>
</reference>
<proteinExistence type="predicted"/>
<evidence type="ECO:0000256" key="6">
    <source>
        <dbReference type="ARBA" id="ARBA00023014"/>
    </source>
</evidence>
<keyword evidence="6" id="KW-0411">Iron-sulfur</keyword>
<comment type="caution">
    <text evidence="8">The sequence shown here is derived from an EMBL/GenBank/DDBJ whole genome shotgun (WGS) entry which is preliminary data.</text>
</comment>
<dbReference type="Gene3D" id="3.20.20.70">
    <property type="entry name" value="Aldolase class I"/>
    <property type="match status" value="1"/>
</dbReference>
<dbReference type="NCBIfam" id="TIGR02495">
    <property type="entry name" value="NrdG2"/>
    <property type="match status" value="1"/>
</dbReference>
<dbReference type="PROSITE" id="PS51918">
    <property type="entry name" value="RADICAL_SAM"/>
    <property type="match status" value="1"/>
</dbReference>
<dbReference type="Proteomes" id="UP000230093">
    <property type="component" value="Unassembled WGS sequence"/>
</dbReference>
<dbReference type="SFLD" id="SFLDG01094">
    <property type="entry name" value="Uncharacterised_Radical_SAM_Su"/>
    <property type="match status" value="1"/>
</dbReference>
<name>A0A2H0W824_9BACT</name>
<evidence type="ECO:0000256" key="5">
    <source>
        <dbReference type="ARBA" id="ARBA00023004"/>
    </source>
</evidence>
<keyword evidence="2" id="KW-0004">4Fe-4S</keyword>
<dbReference type="GO" id="GO:0046872">
    <property type="term" value="F:metal ion binding"/>
    <property type="evidence" value="ECO:0007669"/>
    <property type="project" value="UniProtKB-KW"/>
</dbReference>
<gene>
    <name evidence="8" type="ORF">COT75_05085</name>
</gene>
<keyword evidence="5" id="KW-0408">Iron</keyword>
<dbReference type="InterPro" id="IPR012840">
    <property type="entry name" value="NrdG2"/>
</dbReference>
<dbReference type="InterPro" id="IPR013785">
    <property type="entry name" value="Aldolase_TIM"/>
</dbReference>
<evidence type="ECO:0000256" key="1">
    <source>
        <dbReference type="ARBA" id="ARBA00001966"/>
    </source>
</evidence>
<keyword evidence="3" id="KW-0949">S-adenosyl-L-methionine</keyword>
<dbReference type="InterPro" id="IPR007197">
    <property type="entry name" value="rSAM"/>
</dbReference>
<evidence type="ECO:0000313" key="8">
    <source>
        <dbReference type="EMBL" id="PIS08824.1"/>
    </source>
</evidence>
<dbReference type="InterPro" id="IPR034457">
    <property type="entry name" value="Organic_radical-activating"/>
</dbReference>
<dbReference type="SFLD" id="SFLDS00029">
    <property type="entry name" value="Radical_SAM"/>
    <property type="match status" value="1"/>
</dbReference>
<dbReference type="SUPFAM" id="SSF102114">
    <property type="entry name" value="Radical SAM enzymes"/>
    <property type="match status" value="1"/>
</dbReference>
<dbReference type="PANTHER" id="PTHR30352">
    <property type="entry name" value="PYRUVATE FORMATE-LYASE-ACTIVATING ENZYME"/>
    <property type="match status" value="1"/>
</dbReference>
<evidence type="ECO:0000256" key="4">
    <source>
        <dbReference type="ARBA" id="ARBA00022723"/>
    </source>
</evidence>
<dbReference type="GO" id="GO:0051539">
    <property type="term" value="F:4 iron, 4 sulfur cluster binding"/>
    <property type="evidence" value="ECO:0007669"/>
    <property type="project" value="UniProtKB-KW"/>
</dbReference>
<dbReference type="Pfam" id="PF04055">
    <property type="entry name" value="Radical_SAM"/>
    <property type="match status" value="1"/>
</dbReference>
<evidence type="ECO:0000256" key="3">
    <source>
        <dbReference type="ARBA" id="ARBA00022691"/>
    </source>
</evidence>
<dbReference type="InterPro" id="IPR058240">
    <property type="entry name" value="rSAM_sf"/>
</dbReference>
<dbReference type="AlphaFoldDB" id="A0A2H0W824"/>
<comment type="cofactor">
    <cofactor evidence="1">
        <name>[4Fe-4S] cluster</name>
        <dbReference type="ChEBI" id="CHEBI:49883"/>
    </cofactor>
</comment>
<evidence type="ECO:0000313" key="9">
    <source>
        <dbReference type="Proteomes" id="UP000230093"/>
    </source>
</evidence>
<organism evidence="8 9">
    <name type="scientific">Candidatus Beckwithbacteria bacterium CG10_big_fil_rev_8_21_14_0_10_34_10</name>
    <dbReference type="NCBI Taxonomy" id="1974495"/>
    <lineage>
        <taxon>Bacteria</taxon>
        <taxon>Candidatus Beckwithiibacteriota</taxon>
    </lineage>
</organism>
<dbReference type="CDD" id="cd01335">
    <property type="entry name" value="Radical_SAM"/>
    <property type="match status" value="1"/>
</dbReference>
<dbReference type="PANTHER" id="PTHR30352:SF13">
    <property type="entry name" value="GLYCYL-RADICAL ENZYME ACTIVATING ENZYME YJJW-RELATED"/>
    <property type="match status" value="1"/>
</dbReference>
<feature type="domain" description="Radical SAM core" evidence="7">
    <location>
        <begin position="13"/>
        <end position="245"/>
    </location>
</feature>
<sequence length="245" mass="28048">MIIAGLQKSTLIDFPGRIACTVFTLGCNFRCPFCHNKDLLNQELFKKSKIKSIEEKDFFDFLNKRKKILDGVCITGGEPSLNKDLKSFCGKIKSLGLEIKLDTNGTNPLVLKNLIKKKLIDFVAMDIKASFNNYSRAAGVKFPLKKIKESIRIILKSGLEYELRTTIVPGIHSQKEVVRMALDLKKITQEFNKDKSLVYILQSFQPQNCFDPHYLKIKPNSLKKDKKILKLVKQVLPKTKLRRDD</sequence>